<feature type="binding site" evidence="7">
    <location>
        <position position="144"/>
    </location>
    <ligand>
        <name>a 1,2-diacyl-sn-glycero-3-phospho-(1'-sn-glycerol)</name>
        <dbReference type="ChEBI" id="CHEBI:64716"/>
    </ligand>
</feature>
<comment type="function">
    <text evidence="7">Catalyzes the transfer of the diacylglyceryl group from phosphatidylglycerol to the sulfhydryl group of the N-terminal cysteine of a prolipoprotein, the first step in the formation of mature lipoproteins.</text>
</comment>
<feature type="transmembrane region" description="Helical" evidence="7">
    <location>
        <begin position="24"/>
        <end position="42"/>
    </location>
</feature>
<comment type="subcellular location">
    <subcellularLocation>
        <location evidence="7">Cell membrane</location>
        <topology evidence="7">Multi-pass membrane protein</topology>
    </subcellularLocation>
</comment>
<sequence length="321" mass="35465">MPALTSIPSPPAQWASFSIGPFTLHVYALVIVLGIVFAVWWTNRRMTARGGEPWIIIDIAVPAVILGLLGARLYHVATHPADYFYEGADWWRVFAIWEGGNAIIGGLIGGAIGAYIVCRMRGIRFLSFADAVAPALLAAQAIGRIGNWFNHELFGWPTDLPWGLEIPQPNAAIPEGLPAGTLFHPTFLYEMLWNLVGIGVILVLERMFRMRWGKTVAIYFIWYGVGRMMIESIRVDYSEVILGLRSNVFGALVLALIGVVLFIVQTRRYRTDEKSIYVDDHVWSEDDDAETPAAEESPVAVTAGVNEAVTTTDKNGSDESK</sequence>
<gene>
    <name evidence="7 8" type="primary">lgt</name>
    <name evidence="8" type="ORF">M3M28_06705</name>
</gene>
<dbReference type="EMBL" id="CP097160">
    <property type="protein sequence ID" value="UQN13777.1"/>
    <property type="molecule type" value="Genomic_DNA"/>
</dbReference>
<feature type="transmembrane region" description="Helical" evidence="7">
    <location>
        <begin position="247"/>
        <end position="264"/>
    </location>
</feature>
<dbReference type="Pfam" id="PF01790">
    <property type="entry name" value="LGT"/>
    <property type="match status" value="1"/>
</dbReference>
<feature type="transmembrane region" description="Helical" evidence="7">
    <location>
        <begin position="54"/>
        <end position="74"/>
    </location>
</feature>
<proteinExistence type="inferred from homology"/>
<comment type="similarity">
    <text evidence="1 7">Belongs to the Lgt family.</text>
</comment>
<comment type="pathway">
    <text evidence="7">Protein modification; lipoprotein biosynthesis (diacylglyceryl transfer).</text>
</comment>
<dbReference type="InterPro" id="IPR001640">
    <property type="entry name" value="Lgt"/>
</dbReference>
<evidence type="ECO:0000313" key="8">
    <source>
        <dbReference type="EMBL" id="UQN13777.1"/>
    </source>
</evidence>
<evidence type="ECO:0000256" key="2">
    <source>
        <dbReference type="ARBA" id="ARBA00022475"/>
    </source>
</evidence>
<comment type="catalytic activity">
    <reaction evidence="7">
        <text>L-cysteinyl-[prolipoprotein] + a 1,2-diacyl-sn-glycero-3-phospho-(1'-sn-glycerol) = an S-1,2-diacyl-sn-glyceryl-L-cysteinyl-[prolipoprotein] + sn-glycerol 1-phosphate + H(+)</text>
        <dbReference type="Rhea" id="RHEA:56712"/>
        <dbReference type="Rhea" id="RHEA-COMP:14679"/>
        <dbReference type="Rhea" id="RHEA-COMP:14680"/>
        <dbReference type="ChEBI" id="CHEBI:15378"/>
        <dbReference type="ChEBI" id="CHEBI:29950"/>
        <dbReference type="ChEBI" id="CHEBI:57685"/>
        <dbReference type="ChEBI" id="CHEBI:64716"/>
        <dbReference type="ChEBI" id="CHEBI:140658"/>
        <dbReference type="EC" id="2.5.1.145"/>
    </reaction>
</comment>
<dbReference type="PROSITE" id="PS01311">
    <property type="entry name" value="LGT"/>
    <property type="match status" value="1"/>
</dbReference>
<reference evidence="8" key="1">
    <citation type="submission" date="2022-05" db="EMBL/GenBank/DDBJ databases">
        <title>Complete genome sequence of toluene-degrading Gulosibacter sediminis strain ACHW.36C.</title>
        <authorList>
            <person name="Wai A.C."/>
            <person name="Lai G.K."/>
            <person name="Griffin S.D."/>
            <person name="Leung F.C."/>
        </authorList>
    </citation>
    <scope>NUCLEOTIDE SEQUENCE [LARGE SCALE GENOMIC DNA]</scope>
    <source>
        <strain evidence="8">ACHW.36C</strain>
    </source>
</reference>
<feature type="transmembrane region" description="Helical" evidence="7">
    <location>
        <begin position="94"/>
        <end position="118"/>
    </location>
</feature>
<dbReference type="PANTHER" id="PTHR30589">
    <property type="entry name" value="PROLIPOPROTEIN DIACYLGLYCERYL TRANSFERASE"/>
    <property type="match status" value="1"/>
</dbReference>
<keyword evidence="5 7" id="KW-1133">Transmembrane helix</keyword>
<evidence type="ECO:0000256" key="3">
    <source>
        <dbReference type="ARBA" id="ARBA00022679"/>
    </source>
</evidence>
<dbReference type="PANTHER" id="PTHR30589:SF0">
    <property type="entry name" value="PHOSPHATIDYLGLYCEROL--PROLIPOPROTEIN DIACYLGLYCERYL TRANSFERASE"/>
    <property type="match status" value="1"/>
</dbReference>
<keyword evidence="3 7" id="KW-0808">Transferase</keyword>
<dbReference type="NCBIfam" id="TIGR00544">
    <property type="entry name" value="lgt"/>
    <property type="match status" value="1"/>
</dbReference>
<keyword evidence="4 7" id="KW-0812">Transmembrane</keyword>
<feature type="transmembrane region" description="Helical" evidence="7">
    <location>
        <begin position="125"/>
        <end position="143"/>
    </location>
</feature>
<accession>A0ABY4MX51</accession>
<name>A0ABY4MX51_9MICO</name>
<evidence type="ECO:0000256" key="5">
    <source>
        <dbReference type="ARBA" id="ARBA00022989"/>
    </source>
</evidence>
<dbReference type="GO" id="GO:0008961">
    <property type="term" value="F:phosphatidylglycerol-prolipoprotein diacylglyceryl transferase activity"/>
    <property type="evidence" value="ECO:0007669"/>
    <property type="project" value="UniProtKB-EC"/>
</dbReference>
<evidence type="ECO:0000256" key="1">
    <source>
        <dbReference type="ARBA" id="ARBA00007150"/>
    </source>
</evidence>
<evidence type="ECO:0000256" key="7">
    <source>
        <dbReference type="HAMAP-Rule" id="MF_01147"/>
    </source>
</evidence>
<feature type="transmembrane region" description="Helical" evidence="7">
    <location>
        <begin position="216"/>
        <end position="235"/>
    </location>
</feature>
<keyword evidence="2 7" id="KW-1003">Cell membrane</keyword>
<dbReference type="HAMAP" id="MF_01147">
    <property type="entry name" value="Lgt"/>
    <property type="match status" value="1"/>
</dbReference>
<organism evidence="8">
    <name type="scientific">Gulosibacter sediminis</name>
    <dbReference type="NCBI Taxonomy" id="1729695"/>
    <lineage>
        <taxon>Bacteria</taxon>
        <taxon>Bacillati</taxon>
        <taxon>Actinomycetota</taxon>
        <taxon>Actinomycetes</taxon>
        <taxon>Micrococcales</taxon>
        <taxon>Microbacteriaceae</taxon>
        <taxon>Gulosibacter</taxon>
    </lineage>
</organism>
<protein>
    <recommendedName>
        <fullName evidence="7">Phosphatidylglycerol--prolipoprotein diacylglyceryl transferase</fullName>
        <ecNumber evidence="7">2.5.1.145</ecNumber>
    </recommendedName>
</protein>
<dbReference type="EC" id="2.5.1.145" evidence="7"/>
<keyword evidence="6 7" id="KW-0472">Membrane</keyword>
<feature type="transmembrane region" description="Helical" evidence="7">
    <location>
        <begin position="187"/>
        <end position="204"/>
    </location>
</feature>
<evidence type="ECO:0000256" key="6">
    <source>
        <dbReference type="ARBA" id="ARBA00023136"/>
    </source>
</evidence>
<evidence type="ECO:0000256" key="4">
    <source>
        <dbReference type="ARBA" id="ARBA00022692"/>
    </source>
</evidence>